<dbReference type="EMBL" id="QLST01000013">
    <property type="protein sequence ID" value="RBA27759.1"/>
    <property type="molecule type" value="Genomic_DNA"/>
</dbReference>
<dbReference type="OrthoDB" id="2473397at2"/>
<keyword evidence="3" id="KW-1185">Reference proteome</keyword>
<feature type="chain" id="PRO_5016833629" evidence="1">
    <location>
        <begin position="26"/>
        <end position="129"/>
    </location>
</feature>
<sequence length="129" mass="15065">MRKLALKTVFFIALQFAFGSYEMHAQDSKIKIEQNPKIENLLKEKQKLNTSLTVNDSYKIQIFYGSSEEAKKKNAEFKKDFKDIETTIIYTNPTFKVWVGNYKLRIHAEKALIDIKKKYPTALLIKPSK</sequence>
<evidence type="ECO:0000313" key="2">
    <source>
        <dbReference type="EMBL" id="RBA27759.1"/>
    </source>
</evidence>
<dbReference type="Gene3D" id="3.30.70.1070">
    <property type="entry name" value="Sporulation related repeat"/>
    <property type="match status" value="1"/>
</dbReference>
<comment type="caution">
    <text evidence="2">The sequence shown here is derived from an EMBL/GenBank/DDBJ whole genome shotgun (WGS) entry which is preliminary data.</text>
</comment>
<dbReference type="Proteomes" id="UP000253319">
    <property type="component" value="Unassembled WGS sequence"/>
</dbReference>
<dbReference type="InterPro" id="IPR036680">
    <property type="entry name" value="SPOR-like_sf"/>
</dbReference>
<feature type="signal peptide" evidence="1">
    <location>
        <begin position="1"/>
        <end position="25"/>
    </location>
</feature>
<proteinExistence type="predicted"/>
<keyword evidence="1" id="KW-0732">Signal</keyword>
<reference evidence="2 3" key="1">
    <citation type="submission" date="2018-06" db="EMBL/GenBank/DDBJ databases">
        <title>Flavobacterium tibetense sp. nov., isolated from a wetland YonghuCo on Tibetan Plateau.</title>
        <authorList>
            <person name="Xing P."/>
            <person name="Phurbu D."/>
            <person name="Lu H."/>
        </authorList>
    </citation>
    <scope>NUCLEOTIDE SEQUENCE [LARGE SCALE GENOMIC DNA]</scope>
    <source>
        <strain evidence="2 3">YH5</strain>
    </source>
</reference>
<dbReference type="AlphaFoldDB" id="A0A365NZW2"/>
<evidence type="ECO:0000256" key="1">
    <source>
        <dbReference type="SAM" id="SignalP"/>
    </source>
</evidence>
<dbReference type="GO" id="GO:0042834">
    <property type="term" value="F:peptidoglycan binding"/>
    <property type="evidence" value="ECO:0007669"/>
    <property type="project" value="InterPro"/>
</dbReference>
<evidence type="ECO:0000313" key="3">
    <source>
        <dbReference type="Proteomes" id="UP000253319"/>
    </source>
</evidence>
<protein>
    <submittedName>
        <fullName evidence="2">SPOR domain-containing protein</fullName>
    </submittedName>
</protein>
<gene>
    <name evidence="2" type="ORF">DPN68_10525</name>
</gene>
<name>A0A365NZW2_9FLAO</name>
<organism evidence="2 3">
    <name type="scientific">Flavobacterium tibetense</name>
    <dbReference type="NCBI Taxonomy" id="2233533"/>
    <lineage>
        <taxon>Bacteria</taxon>
        <taxon>Pseudomonadati</taxon>
        <taxon>Bacteroidota</taxon>
        <taxon>Flavobacteriia</taxon>
        <taxon>Flavobacteriales</taxon>
        <taxon>Flavobacteriaceae</taxon>
        <taxon>Flavobacterium</taxon>
    </lineage>
</organism>
<accession>A0A365NZW2</accession>
<dbReference type="RefSeq" id="WP_113989612.1">
    <property type="nucleotide sequence ID" value="NZ_QLST01000013.1"/>
</dbReference>